<feature type="transmembrane region" description="Helical" evidence="6">
    <location>
        <begin position="106"/>
        <end position="126"/>
    </location>
</feature>
<evidence type="ECO:0000256" key="6">
    <source>
        <dbReference type="SAM" id="Phobius"/>
    </source>
</evidence>
<keyword evidence="6" id="KW-0472">Membrane</keyword>
<dbReference type="InterPro" id="IPR050079">
    <property type="entry name" value="DEAD_box_RNA_helicase"/>
</dbReference>
<dbReference type="SUPFAM" id="SSF52540">
    <property type="entry name" value="P-loop containing nucleoside triphosphate hydrolases"/>
    <property type="match status" value="1"/>
</dbReference>
<proteinExistence type="predicted"/>
<dbReference type="PROSITE" id="PS51195">
    <property type="entry name" value="Q_MOTIF"/>
    <property type="match status" value="1"/>
</dbReference>
<feature type="short sequence motif" description="Q motif" evidence="5">
    <location>
        <begin position="26"/>
        <end position="55"/>
    </location>
</feature>
<evidence type="ECO:0000256" key="5">
    <source>
        <dbReference type="PROSITE-ProRule" id="PRU00552"/>
    </source>
</evidence>
<feature type="domain" description="DEAD-box RNA helicase Q" evidence="7">
    <location>
        <begin position="26"/>
        <end position="55"/>
    </location>
</feature>
<evidence type="ECO:0000256" key="2">
    <source>
        <dbReference type="ARBA" id="ARBA00022801"/>
    </source>
</evidence>
<dbReference type="GO" id="GO:0005524">
    <property type="term" value="F:ATP binding"/>
    <property type="evidence" value="ECO:0007669"/>
    <property type="project" value="UniProtKB-KW"/>
</dbReference>
<dbReference type="EMBL" id="CP144754">
    <property type="protein sequence ID" value="WVZ98631.1"/>
    <property type="molecule type" value="Genomic_DNA"/>
</dbReference>
<protein>
    <recommendedName>
        <fullName evidence="7">DEAD-box RNA helicase Q domain-containing protein</fullName>
    </recommendedName>
</protein>
<keyword evidence="3" id="KW-0347">Helicase</keyword>
<dbReference type="GO" id="GO:0005829">
    <property type="term" value="C:cytosol"/>
    <property type="evidence" value="ECO:0007669"/>
    <property type="project" value="TreeGrafter"/>
</dbReference>
<keyword evidence="2" id="KW-0378">Hydrolase</keyword>
<dbReference type="AlphaFoldDB" id="A0AAQ3XG80"/>
<dbReference type="Proteomes" id="UP001341281">
    <property type="component" value="Chromosome 10"/>
</dbReference>
<dbReference type="GO" id="GO:0003724">
    <property type="term" value="F:RNA helicase activity"/>
    <property type="evidence" value="ECO:0007669"/>
    <property type="project" value="InterPro"/>
</dbReference>
<dbReference type="InterPro" id="IPR027417">
    <property type="entry name" value="P-loop_NTPase"/>
</dbReference>
<evidence type="ECO:0000256" key="4">
    <source>
        <dbReference type="ARBA" id="ARBA00022840"/>
    </source>
</evidence>
<keyword evidence="6" id="KW-1133">Transmembrane helix</keyword>
<gene>
    <name evidence="8" type="ORF">U9M48_044043</name>
</gene>
<name>A0AAQ3XG80_PASNO</name>
<evidence type="ECO:0000313" key="8">
    <source>
        <dbReference type="EMBL" id="WVZ98631.1"/>
    </source>
</evidence>
<sequence length="133" mass="14835">MFRKSGKPPPAAATQEEGRAELFASCFFADLGLHPTLCAHLQDKMSFQAPTRIQAQAIPVALSGQHMLVKAATGTGKTLAYLAPIVHLLQMREPRVDRTHGTFGNYYLLFLFLCFMCCIPWINSILPPEFHFL</sequence>
<dbReference type="GO" id="GO:0016787">
    <property type="term" value="F:hydrolase activity"/>
    <property type="evidence" value="ECO:0007669"/>
    <property type="project" value="UniProtKB-KW"/>
</dbReference>
<dbReference type="PANTHER" id="PTHR47959">
    <property type="entry name" value="ATP-DEPENDENT RNA HELICASE RHLE-RELATED"/>
    <property type="match status" value="1"/>
</dbReference>
<reference evidence="8 9" key="1">
    <citation type="submission" date="2024-02" db="EMBL/GenBank/DDBJ databases">
        <title>High-quality chromosome-scale genome assembly of Pensacola bahiagrass (Paspalum notatum Flugge var. saurae).</title>
        <authorList>
            <person name="Vega J.M."/>
            <person name="Podio M."/>
            <person name="Orjuela J."/>
            <person name="Siena L.A."/>
            <person name="Pessino S.C."/>
            <person name="Combes M.C."/>
            <person name="Mariac C."/>
            <person name="Albertini E."/>
            <person name="Pupilli F."/>
            <person name="Ortiz J.P.A."/>
            <person name="Leblanc O."/>
        </authorList>
    </citation>
    <scope>NUCLEOTIDE SEQUENCE [LARGE SCALE GENOMIC DNA]</scope>
    <source>
        <strain evidence="8">R1</strain>
        <tissue evidence="8">Leaf</tissue>
    </source>
</reference>
<keyword evidence="6" id="KW-0812">Transmembrane</keyword>
<evidence type="ECO:0000256" key="3">
    <source>
        <dbReference type="ARBA" id="ARBA00022806"/>
    </source>
</evidence>
<evidence type="ECO:0000256" key="1">
    <source>
        <dbReference type="ARBA" id="ARBA00022741"/>
    </source>
</evidence>
<evidence type="ECO:0000259" key="7">
    <source>
        <dbReference type="PROSITE" id="PS51195"/>
    </source>
</evidence>
<keyword evidence="9" id="KW-1185">Reference proteome</keyword>
<dbReference type="Pfam" id="PF00270">
    <property type="entry name" value="DEAD"/>
    <property type="match status" value="1"/>
</dbReference>
<keyword evidence="1" id="KW-0547">Nucleotide-binding</keyword>
<dbReference type="InterPro" id="IPR014014">
    <property type="entry name" value="RNA_helicase_DEAD_Q_motif"/>
</dbReference>
<accession>A0AAQ3XG80</accession>
<dbReference type="InterPro" id="IPR011545">
    <property type="entry name" value="DEAD/DEAH_box_helicase_dom"/>
</dbReference>
<evidence type="ECO:0000313" key="9">
    <source>
        <dbReference type="Proteomes" id="UP001341281"/>
    </source>
</evidence>
<dbReference type="GO" id="GO:0003676">
    <property type="term" value="F:nucleic acid binding"/>
    <property type="evidence" value="ECO:0007669"/>
    <property type="project" value="InterPro"/>
</dbReference>
<keyword evidence="4" id="KW-0067">ATP-binding</keyword>
<dbReference type="Gene3D" id="3.40.50.300">
    <property type="entry name" value="P-loop containing nucleotide triphosphate hydrolases"/>
    <property type="match status" value="1"/>
</dbReference>
<dbReference type="PANTHER" id="PTHR47959:SF1">
    <property type="entry name" value="ATP-DEPENDENT RNA HELICASE DBPA"/>
    <property type="match status" value="1"/>
</dbReference>
<organism evidence="8 9">
    <name type="scientific">Paspalum notatum var. saurae</name>
    <dbReference type="NCBI Taxonomy" id="547442"/>
    <lineage>
        <taxon>Eukaryota</taxon>
        <taxon>Viridiplantae</taxon>
        <taxon>Streptophyta</taxon>
        <taxon>Embryophyta</taxon>
        <taxon>Tracheophyta</taxon>
        <taxon>Spermatophyta</taxon>
        <taxon>Magnoliopsida</taxon>
        <taxon>Liliopsida</taxon>
        <taxon>Poales</taxon>
        <taxon>Poaceae</taxon>
        <taxon>PACMAD clade</taxon>
        <taxon>Panicoideae</taxon>
        <taxon>Andropogonodae</taxon>
        <taxon>Paspaleae</taxon>
        <taxon>Paspalinae</taxon>
        <taxon>Paspalum</taxon>
    </lineage>
</organism>